<comment type="caution">
    <text evidence="1">The sequence shown here is derived from an EMBL/GenBank/DDBJ whole genome shotgun (WGS) entry which is preliminary data.</text>
</comment>
<sequence length="25" mass="2851">MEECVNLNDVAHVDLFDEMIKVLSS</sequence>
<proteinExistence type="predicted"/>
<keyword evidence="2" id="KW-1185">Reference proteome</keyword>
<reference evidence="1 2" key="1">
    <citation type="submission" date="2013-09" db="EMBL/GenBank/DDBJ databases">
        <title>Corchorus capsularis genome sequencing.</title>
        <authorList>
            <person name="Alam M."/>
            <person name="Haque M.S."/>
            <person name="Islam M.S."/>
            <person name="Emdad E.M."/>
            <person name="Islam M.M."/>
            <person name="Ahmed B."/>
            <person name="Halim A."/>
            <person name="Hossen Q.M.M."/>
            <person name="Hossain M.Z."/>
            <person name="Ahmed R."/>
            <person name="Khan M.M."/>
            <person name="Islam R."/>
            <person name="Rashid M.M."/>
            <person name="Khan S.A."/>
            <person name="Rahman M.S."/>
            <person name="Alam M."/>
        </authorList>
    </citation>
    <scope>NUCLEOTIDE SEQUENCE [LARGE SCALE GENOMIC DNA]</scope>
    <source>
        <strain evidence="2">cv. CVL-1</strain>
        <tissue evidence="1">Whole seedling</tissue>
    </source>
</reference>
<gene>
    <name evidence="1" type="ORF">CCACVL1_09757</name>
</gene>
<organism evidence="1 2">
    <name type="scientific">Corchorus capsularis</name>
    <name type="common">Jute</name>
    <dbReference type="NCBI Taxonomy" id="210143"/>
    <lineage>
        <taxon>Eukaryota</taxon>
        <taxon>Viridiplantae</taxon>
        <taxon>Streptophyta</taxon>
        <taxon>Embryophyta</taxon>
        <taxon>Tracheophyta</taxon>
        <taxon>Spermatophyta</taxon>
        <taxon>Magnoliopsida</taxon>
        <taxon>eudicotyledons</taxon>
        <taxon>Gunneridae</taxon>
        <taxon>Pentapetalae</taxon>
        <taxon>rosids</taxon>
        <taxon>malvids</taxon>
        <taxon>Malvales</taxon>
        <taxon>Malvaceae</taxon>
        <taxon>Grewioideae</taxon>
        <taxon>Apeibeae</taxon>
        <taxon>Corchorus</taxon>
    </lineage>
</organism>
<evidence type="ECO:0000313" key="2">
    <source>
        <dbReference type="Proteomes" id="UP000188268"/>
    </source>
</evidence>
<dbReference type="Gramene" id="OMO86164">
    <property type="protein sequence ID" value="OMO86164"/>
    <property type="gene ID" value="CCACVL1_09757"/>
</dbReference>
<dbReference type="Proteomes" id="UP000188268">
    <property type="component" value="Unassembled WGS sequence"/>
</dbReference>
<protein>
    <submittedName>
        <fullName evidence="1">Uncharacterized protein</fullName>
    </submittedName>
</protein>
<name>A0A1R3IUC1_COCAP</name>
<evidence type="ECO:0000313" key="1">
    <source>
        <dbReference type="EMBL" id="OMO86164.1"/>
    </source>
</evidence>
<dbReference type="AlphaFoldDB" id="A0A1R3IUC1"/>
<accession>A0A1R3IUC1</accession>
<dbReference type="EMBL" id="AWWV01009506">
    <property type="protein sequence ID" value="OMO86164.1"/>
    <property type="molecule type" value="Genomic_DNA"/>
</dbReference>